<evidence type="ECO:0000259" key="1">
    <source>
        <dbReference type="Pfam" id="PF08398"/>
    </source>
</evidence>
<dbReference type="Gene3D" id="1.20.90.10">
    <property type="entry name" value="Phospholipase A2 domain"/>
    <property type="match status" value="1"/>
</dbReference>
<comment type="caution">
    <text evidence="2">The sequence shown here is derived from an EMBL/GenBank/DDBJ whole genome shotgun (WGS) entry which is preliminary data.</text>
</comment>
<dbReference type="GO" id="GO:0005198">
    <property type="term" value="F:structural molecule activity"/>
    <property type="evidence" value="ECO:0007669"/>
    <property type="project" value="InterPro"/>
</dbReference>
<dbReference type="AlphaFoldDB" id="A0AAV8X4J2"/>
<dbReference type="GO" id="GO:0006644">
    <property type="term" value="P:phospholipid metabolic process"/>
    <property type="evidence" value="ECO:0007669"/>
    <property type="project" value="InterPro"/>
</dbReference>
<reference evidence="2" key="1">
    <citation type="journal article" date="2023" name="Insect Mol. Biol.">
        <title>Genome sequencing provides insights into the evolution of gene families encoding plant cell wall-degrading enzymes in longhorned beetles.</title>
        <authorList>
            <person name="Shin N.R."/>
            <person name="Okamura Y."/>
            <person name="Kirsch R."/>
            <person name="Pauchet Y."/>
        </authorList>
    </citation>
    <scope>NUCLEOTIDE SEQUENCE</scope>
    <source>
        <strain evidence="2">AMC_N1</strain>
    </source>
</reference>
<evidence type="ECO:0000313" key="2">
    <source>
        <dbReference type="EMBL" id="KAJ8933518.1"/>
    </source>
</evidence>
<organism evidence="2 3">
    <name type="scientific">Aromia moschata</name>
    <dbReference type="NCBI Taxonomy" id="1265417"/>
    <lineage>
        <taxon>Eukaryota</taxon>
        <taxon>Metazoa</taxon>
        <taxon>Ecdysozoa</taxon>
        <taxon>Arthropoda</taxon>
        <taxon>Hexapoda</taxon>
        <taxon>Insecta</taxon>
        <taxon>Pterygota</taxon>
        <taxon>Neoptera</taxon>
        <taxon>Endopterygota</taxon>
        <taxon>Coleoptera</taxon>
        <taxon>Polyphaga</taxon>
        <taxon>Cucujiformia</taxon>
        <taxon>Chrysomeloidea</taxon>
        <taxon>Cerambycidae</taxon>
        <taxon>Cerambycinae</taxon>
        <taxon>Callichromatini</taxon>
        <taxon>Aromia</taxon>
    </lineage>
</organism>
<dbReference type="Proteomes" id="UP001162162">
    <property type="component" value="Unassembled WGS sequence"/>
</dbReference>
<name>A0AAV8X4J2_9CUCU</name>
<dbReference type="GO" id="GO:0050482">
    <property type="term" value="P:arachidonate secretion"/>
    <property type="evidence" value="ECO:0007669"/>
    <property type="project" value="InterPro"/>
</dbReference>
<gene>
    <name evidence="2" type="ORF">NQ318_007242</name>
</gene>
<protein>
    <recommendedName>
        <fullName evidence="1">Phospholipase A2-like domain-containing protein</fullName>
    </recommendedName>
</protein>
<keyword evidence="3" id="KW-1185">Reference proteome</keyword>
<dbReference type="GO" id="GO:0004623">
    <property type="term" value="F:phospholipase A2 activity"/>
    <property type="evidence" value="ECO:0007669"/>
    <property type="project" value="InterPro"/>
</dbReference>
<proteinExistence type="predicted"/>
<sequence length="212" mass="22717">MALNALINKLPIEIHAPGGYRFCGPGTKLEKRLARGDRGINGLDEACREHDIQYSKVKEVEGRHVADRELARKAIKRVFAKDASIGEKATALGVAGIMSAKVKLGMGLKKKKKSCRGGVITFRKLRSKIYRAVRRSSSIDDALKKATRAAERVKKQSDSIKFPSARIIPIPKSGGVLPLLPIFAGLSALGALAGGAGGISKAINDSARQHLN</sequence>
<dbReference type="EMBL" id="JAPWTK010001210">
    <property type="protein sequence ID" value="KAJ8933518.1"/>
    <property type="molecule type" value="Genomic_DNA"/>
</dbReference>
<dbReference type="InterPro" id="IPR013607">
    <property type="entry name" value="Phospholipase_A2-like"/>
</dbReference>
<accession>A0AAV8X4J2</accession>
<dbReference type="Pfam" id="PF08398">
    <property type="entry name" value="Phospholip_A2_4"/>
    <property type="match status" value="1"/>
</dbReference>
<evidence type="ECO:0000313" key="3">
    <source>
        <dbReference type="Proteomes" id="UP001162162"/>
    </source>
</evidence>
<dbReference type="InterPro" id="IPR036444">
    <property type="entry name" value="PLipase_A2_dom_sf"/>
</dbReference>
<feature type="domain" description="Phospholipase A2-like" evidence="1">
    <location>
        <begin position="18"/>
        <end position="76"/>
    </location>
</feature>